<sequence length="567" mass="65439">MASKRKPLSELNISDSTDQPKKKHVTLSLDQKVRILDSLLCGSQVSAVSKEFNIARTTVLNIKKQEESIRLAHQKFLENGVKERRTVKTAKLVTLEDCLFVWILQERLKKHILLPDIVRAKGEQMFRSLKEQGVYDEEQTFNASNGWYDRFRKRYGLKMAGIKGECASSDTAAFEKFKARLVQLIIDNNYEKFEIYNADESALFVKLLPSRTLIMNDEDIAEGRKVIKSRVTFMPCSNIDGSNKLPLMLIGTAENPRTLPKDKSSLPVYYKGSKKAWMNRLLFKEWFHGQFVPSVRKFSAENGREPRALLVLDNCSAHHDGGDVLESDDGKIKVIFLPPNVTALGQPMDQGVINAVKKRYKKKLMLHLLLDDQEALFEDRLKNVSLRQTIDWLDQAWTEISSKTIEGSWRKLFDEFPTFVLDVEDNASLDQDVLALVQDTARFFPDDPTNDEIKDWLNDKVCDKNGNLIVGDCDVYTDQEIIDSVLARDDKDSFDFDEDWLIEEPVDESILVERFDEGREEHQKSIECVDFLIALMDRREDAAESIRLRSLRSKLVETEWQRRRRED</sequence>
<dbReference type="PANTHER" id="PTHR19303">
    <property type="entry name" value="TRANSPOSON"/>
    <property type="match status" value="1"/>
</dbReference>
<name>A0ABD1DC38_CULPP</name>
<dbReference type="EMBL" id="JBEHCU010006404">
    <property type="protein sequence ID" value="KAL1397186.1"/>
    <property type="molecule type" value="Genomic_DNA"/>
</dbReference>
<dbReference type="SUPFAM" id="SSF46689">
    <property type="entry name" value="Homeodomain-like"/>
    <property type="match status" value="2"/>
</dbReference>
<dbReference type="Gene3D" id="3.30.420.10">
    <property type="entry name" value="Ribonuclease H-like superfamily/Ribonuclease H"/>
    <property type="match status" value="1"/>
</dbReference>
<feature type="domain" description="HTH CENPB-type" evidence="3">
    <location>
        <begin position="83"/>
        <end position="161"/>
    </location>
</feature>
<proteinExistence type="predicted"/>
<comment type="caution">
    <text evidence="4">The sequence shown here is derived from an EMBL/GenBank/DDBJ whole genome shotgun (WGS) entry which is preliminary data.</text>
</comment>
<dbReference type="GO" id="GO:0005634">
    <property type="term" value="C:nucleus"/>
    <property type="evidence" value="ECO:0007669"/>
    <property type="project" value="UniProtKB-SubCell"/>
</dbReference>
<dbReference type="Gene3D" id="1.10.10.60">
    <property type="entry name" value="Homeodomain-like"/>
    <property type="match status" value="2"/>
</dbReference>
<reference evidence="4 5" key="1">
    <citation type="submission" date="2024-05" db="EMBL/GenBank/DDBJ databases">
        <title>Culex pipiens pipiens assembly and annotation.</title>
        <authorList>
            <person name="Alout H."/>
            <person name="Durand T."/>
        </authorList>
    </citation>
    <scope>NUCLEOTIDE SEQUENCE [LARGE SCALE GENOMIC DNA]</scope>
    <source>
        <strain evidence="4">HA-2024</strain>
        <tissue evidence="4">Whole body</tissue>
    </source>
</reference>
<organism evidence="4 5">
    <name type="scientific">Culex pipiens pipiens</name>
    <name type="common">Northern house mosquito</name>
    <dbReference type="NCBI Taxonomy" id="38569"/>
    <lineage>
        <taxon>Eukaryota</taxon>
        <taxon>Metazoa</taxon>
        <taxon>Ecdysozoa</taxon>
        <taxon>Arthropoda</taxon>
        <taxon>Hexapoda</taxon>
        <taxon>Insecta</taxon>
        <taxon>Pterygota</taxon>
        <taxon>Neoptera</taxon>
        <taxon>Endopterygota</taxon>
        <taxon>Diptera</taxon>
        <taxon>Nematocera</taxon>
        <taxon>Culicoidea</taxon>
        <taxon>Culicidae</taxon>
        <taxon>Culicinae</taxon>
        <taxon>Culicini</taxon>
        <taxon>Culex</taxon>
        <taxon>Culex</taxon>
    </lineage>
</organism>
<evidence type="ECO:0000256" key="1">
    <source>
        <dbReference type="ARBA" id="ARBA00004123"/>
    </source>
</evidence>
<comment type="subcellular location">
    <subcellularLocation>
        <location evidence="1">Nucleus</location>
    </subcellularLocation>
</comment>
<evidence type="ECO:0000313" key="4">
    <source>
        <dbReference type="EMBL" id="KAL1397186.1"/>
    </source>
</evidence>
<dbReference type="InterPro" id="IPR009057">
    <property type="entry name" value="Homeodomain-like_sf"/>
</dbReference>
<gene>
    <name evidence="4" type="ORF">pipiens_009948</name>
</gene>
<dbReference type="Proteomes" id="UP001562425">
    <property type="component" value="Unassembled WGS sequence"/>
</dbReference>
<evidence type="ECO:0000256" key="2">
    <source>
        <dbReference type="ARBA" id="ARBA00023125"/>
    </source>
</evidence>
<dbReference type="InterPro" id="IPR050863">
    <property type="entry name" value="CenT-Element_Derived"/>
</dbReference>
<keyword evidence="2" id="KW-0238">DNA-binding</keyword>
<dbReference type="InterPro" id="IPR006600">
    <property type="entry name" value="HTH_CenpB_DNA-bd_dom"/>
</dbReference>
<evidence type="ECO:0000313" key="5">
    <source>
        <dbReference type="Proteomes" id="UP001562425"/>
    </source>
</evidence>
<dbReference type="SMART" id="SM00674">
    <property type="entry name" value="CENPB"/>
    <property type="match status" value="1"/>
</dbReference>
<dbReference type="PROSITE" id="PS51253">
    <property type="entry name" value="HTH_CENPB"/>
    <property type="match status" value="1"/>
</dbReference>
<dbReference type="Pfam" id="PF03221">
    <property type="entry name" value="HTH_Tnp_Tc5"/>
    <property type="match status" value="1"/>
</dbReference>
<dbReference type="InterPro" id="IPR004875">
    <property type="entry name" value="DDE_SF_endonuclease_dom"/>
</dbReference>
<evidence type="ECO:0000259" key="3">
    <source>
        <dbReference type="PROSITE" id="PS51253"/>
    </source>
</evidence>
<dbReference type="AlphaFoldDB" id="A0ABD1DC38"/>
<dbReference type="InterPro" id="IPR036397">
    <property type="entry name" value="RNaseH_sf"/>
</dbReference>
<dbReference type="Pfam" id="PF03184">
    <property type="entry name" value="DDE_1"/>
    <property type="match status" value="1"/>
</dbReference>
<dbReference type="GO" id="GO:0003677">
    <property type="term" value="F:DNA binding"/>
    <property type="evidence" value="ECO:0007669"/>
    <property type="project" value="UniProtKB-KW"/>
</dbReference>
<dbReference type="PANTHER" id="PTHR19303:SF16">
    <property type="entry name" value="JERKY PROTEIN HOMOLOG-LIKE"/>
    <property type="match status" value="1"/>
</dbReference>
<accession>A0ABD1DC38</accession>
<protein>
    <recommendedName>
        <fullName evidence="3">HTH CENPB-type domain-containing protein</fullName>
    </recommendedName>
</protein>
<keyword evidence="5" id="KW-1185">Reference proteome</keyword>